<evidence type="ECO:0000313" key="3">
    <source>
        <dbReference type="EMBL" id="MFM4893343.1"/>
    </source>
</evidence>
<dbReference type="InterPro" id="IPR011990">
    <property type="entry name" value="TPR-like_helical_dom_sf"/>
</dbReference>
<dbReference type="GeneID" id="97220369"/>
<gene>
    <name evidence="3" type="ORF">ACEUDJ_10770</name>
</gene>
<dbReference type="Gene3D" id="1.25.40.10">
    <property type="entry name" value="Tetratricopeptide repeat domain"/>
    <property type="match status" value="2"/>
</dbReference>
<keyword evidence="2" id="KW-0472">Membrane</keyword>
<comment type="caution">
    <text evidence="3">The sequence shown here is derived from an EMBL/GenBank/DDBJ whole genome shotgun (WGS) entry which is preliminary data.</text>
</comment>
<evidence type="ECO:0000313" key="4">
    <source>
        <dbReference type="Proteomes" id="UP001630969"/>
    </source>
</evidence>
<keyword evidence="4" id="KW-1185">Reference proteome</keyword>
<dbReference type="Pfam" id="PF13432">
    <property type="entry name" value="TPR_16"/>
    <property type="match status" value="1"/>
</dbReference>
<protein>
    <submittedName>
        <fullName evidence="3">Tetratricopeptide repeat protein</fullName>
    </submittedName>
</protein>
<keyword evidence="2" id="KW-0812">Transmembrane</keyword>
<dbReference type="EMBL" id="JBGXBU010000003">
    <property type="protein sequence ID" value="MFM4893343.1"/>
    <property type="molecule type" value="Genomic_DNA"/>
</dbReference>
<dbReference type="Pfam" id="PF14559">
    <property type="entry name" value="TPR_19"/>
    <property type="match status" value="1"/>
</dbReference>
<feature type="region of interest" description="Disordered" evidence="1">
    <location>
        <begin position="80"/>
        <end position="157"/>
    </location>
</feature>
<dbReference type="Proteomes" id="UP001630969">
    <property type="component" value="Unassembled WGS sequence"/>
</dbReference>
<feature type="compositionally biased region" description="Low complexity" evidence="1">
    <location>
        <begin position="110"/>
        <end position="122"/>
    </location>
</feature>
<evidence type="ECO:0000256" key="1">
    <source>
        <dbReference type="SAM" id="MobiDB-lite"/>
    </source>
</evidence>
<reference evidence="3 4" key="1">
    <citation type="submission" date="2024-09" db="EMBL/GenBank/DDBJ databases">
        <title>Aeromonas strains Genome sequencing and assembly.</title>
        <authorList>
            <person name="Hu X."/>
            <person name="Tang B."/>
        </authorList>
    </citation>
    <scope>NUCLEOTIDE SEQUENCE [LARGE SCALE GENOMIC DNA]</scope>
    <source>
        <strain evidence="3 4">NB23SCDHY001</strain>
    </source>
</reference>
<dbReference type="SUPFAM" id="SSF48452">
    <property type="entry name" value="TPR-like"/>
    <property type="match status" value="1"/>
</dbReference>
<keyword evidence="2" id="KW-1133">Transmembrane helix</keyword>
<evidence type="ECO:0000256" key="2">
    <source>
        <dbReference type="SAM" id="Phobius"/>
    </source>
</evidence>
<name>A0ABW9GTQ0_9GAMM</name>
<dbReference type="RefSeq" id="WP_408789759.1">
    <property type="nucleotide sequence ID" value="NZ_JBGXBU010000003.1"/>
</dbReference>
<sequence>MSVINKMLTDLERRQGSGEPAAVYVAPARGQGWWMLLLTLICGLALGILSWRSWLYWQQQQERSHLKAVVLPPVSLPSEQAPLPGSSVSELAPQIPLPPAEAQPAPGLSADASTQAAATTWAREASPDPLAQAQTDEGADLDEMDEPQWQDGEPSDAELQPDLHAELAVEAAPEPAPRRAPSLKIETVELSPAEFAVLSERKANAALVKGELSEAEAQFSALLRQTPDNEQARQQLAGLLYGQGRLAEASALLEEGIRRQPDQADFRLLRARLALAEEDKRGALAWLGGARPPLASNLDYYATWAGLSQELGQNAEAAELYVRLLRVQPDQGRWWLGLGIAEDGQGHGERARDAYRNAQLHGNLGEASQAWLGQRLAQLGP</sequence>
<accession>A0ABW9GTQ0</accession>
<feature type="transmembrane region" description="Helical" evidence="2">
    <location>
        <begin position="33"/>
        <end position="57"/>
    </location>
</feature>
<organism evidence="3 4">
    <name type="scientific">Aeromonas bivalvium</name>
    <dbReference type="NCBI Taxonomy" id="440079"/>
    <lineage>
        <taxon>Bacteria</taxon>
        <taxon>Pseudomonadati</taxon>
        <taxon>Pseudomonadota</taxon>
        <taxon>Gammaproteobacteria</taxon>
        <taxon>Aeromonadales</taxon>
        <taxon>Aeromonadaceae</taxon>
        <taxon>Aeromonas</taxon>
    </lineage>
</organism>
<feature type="compositionally biased region" description="Acidic residues" evidence="1">
    <location>
        <begin position="137"/>
        <end position="156"/>
    </location>
</feature>
<proteinExistence type="predicted"/>